<reference evidence="3" key="1">
    <citation type="submission" date="2019-03" db="EMBL/GenBank/DDBJ databases">
        <title>Single cell metagenomics reveals metabolic interactions within the superorganism composed of flagellate Streblomastix strix and complex community of Bacteroidetes bacteria on its surface.</title>
        <authorList>
            <person name="Treitli S.C."/>
            <person name="Kolisko M."/>
            <person name="Husnik F."/>
            <person name="Keeling P."/>
            <person name="Hampl V."/>
        </authorList>
    </citation>
    <scope>NUCLEOTIDE SEQUENCE</scope>
    <source>
        <strain evidence="3">STM</strain>
    </source>
</reference>
<dbReference type="SUPFAM" id="SSF49464">
    <property type="entry name" value="Carboxypeptidase regulatory domain-like"/>
    <property type="match status" value="1"/>
</dbReference>
<organism evidence="3">
    <name type="scientific">termite gut metagenome</name>
    <dbReference type="NCBI Taxonomy" id="433724"/>
    <lineage>
        <taxon>unclassified sequences</taxon>
        <taxon>metagenomes</taxon>
        <taxon>organismal metagenomes</taxon>
    </lineage>
</organism>
<feature type="domain" description="TonB-dependent receptor plug" evidence="2">
    <location>
        <begin position="140"/>
        <end position="234"/>
    </location>
</feature>
<keyword evidence="1" id="KW-1133">Transmembrane helix</keyword>
<keyword evidence="1" id="KW-0812">Transmembrane</keyword>
<evidence type="ECO:0000256" key="1">
    <source>
        <dbReference type="SAM" id="Phobius"/>
    </source>
</evidence>
<gene>
    <name evidence="3" type="ORF">EZS27_007613</name>
</gene>
<proteinExistence type="predicted"/>
<name>A0A5J4SG69_9ZZZZ</name>
<sequence length="1043" mass="117902">MRNRINNYFTMQNPTRLRWIFLVTVICLEGICLPLNIMAQDKTKNKTVTVNGQVVNQTGASLSNVLVDLKESLTFILTDADGNFTISVPGDNAELVFNLEGYSPLLVKVGKERELKIMLTPKVKTYEDKEIYLMYSKQKKSKITSAVATIEGKDIENAPVMFLNAAISGKMMGLLTIQESGLPGSDDASVYLRGRRSWQNRNPLVFVDGHRRPMSLIDFHEIDQISAYKDAGSLAVLALRGGNGAIMATTKRGKEGRPLLKFNAQLSIQEPTKTYDFLDSWHFAKLYNEAQVNDGVRETDYRYTDEDFQKYLTHESPYTHPDVDWMDEMLKESTVSQKYNMSIEGGSSLAKYYVNLAYMNNDGLYKTDNLNSYNTNANFQMYSIRSNVDVALTRDMSLGVNLYGRQQKRQNPGGSSTDILYTLYSLPSNKFPVNYGPDMVAGTNEFRKNPYGILNHGGYTQYIHNTVETSAEVKQKLDFMTKGLLIRGSIAFDARYDNTINRSKTYVVHQYMGEDPLTGEDTFKQWGEASKQNNSNSFGSRKIRIFDLEAGVDYVRTFGKHDVAASLVVIRNEESDDTEQLTNIHQGVFGRATYVYSSRYIGEFSLGYQGTEQLPPDKRYGFFPAGSIGWIISEEPFIKEHLGNVISFFKLRGSYGLAGNDDGIPYYYYLPTFKLNSSARYNFGTTGKDVPGWIENGLFNGRVTWEESLKLNVGADIRLFKDQFSLGFNIFNEKTNQILTTRGSVSALLGLGSGVVPLANVGKTRNRGFEIETSFTNRIHDFNWTIGGNFSYAHNKILFNDEQSFEYNYRYTVGNPINSQYGLISNGLYKDEQDMLNSPATNFGPAYAGDIKYRDLNGDGIIDLQDQAKIGESNLGDVSYGFSLGAEYKGFDFKALFTGVAERNYYIRGIGIIAFTNISGTGSPFDGNVQQYHWDNRYNPQDPATWATATYPRLSLQGRVHNTQTSSFWIEDGSFIRLKNLEFGYSLPQKWTKNFWISKVRVFYSGYNLFTWDKIRTVDPESNPDANNYPVQRISSIGINIQF</sequence>
<dbReference type="InterPro" id="IPR012910">
    <property type="entry name" value="Plug_dom"/>
</dbReference>
<evidence type="ECO:0000259" key="2">
    <source>
        <dbReference type="Pfam" id="PF07715"/>
    </source>
</evidence>
<dbReference type="Pfam" id="PF13715">
    <property type="entry name" value="CarbopepD_reg_2"/>
    <property type="match status" value="1"/>
</dbReference>
<evidence type="ECO:0000313" key="3">
    <source>
        <dbReference type="EMBL" id="KAA6344782.1"/>
    </source>
</evidence>
<dbReference type="Gene3D" id="2.170.130.10">
    <property type="entry name" value="TonB-dependent receptor, plug domain"/>
    <property type="match status" value="1"/>
</dbReference>
<dbReference type="InterPro" id="IPR023996">
    <property type="entry name" value="TonB-dep_OMP_SusC/RagA"/>
</dbReference>
<dbReference type="Pfam" id="PF07715">
    <property type="entry name" value="Plug"/>
    <property type="match status" value="1"/>
</dbReference>
<dbReference type="SUPFAM" id="SSF56935">
    <property type="entry name" value="Porins"/>
    <property type="match status" value="1"/>
</dbReference>
<dbReference type="NCBIfam" id="TIGR04056">
    <property type="entry name" value="OMP_RagA_SusC"/>
    <property type="match status" value="1"/>
</dbReference>
<keyword evidence="3" id="KW-0675">Receptor</keyword>
<dbReference type="EMBL" id="SNRY01000200">
    <property type="protein sequence ID" value="KAA6344782.1"/>
    <property type="molecule type" value="Genomic_DNA"/>
</dbReference>
<keyword evidence="1" id="KW-0472">Membrane</keyword>
<dbReference type="AlphaFoldDB" id="A0A5J4SG69"/>
<dbReference type="Gene3D" id="2.60.40.1120">
    <property type="entry name" value="Carboxypeptidase-like, regulatory domain"/>
    <property type="match status" value="1"/>
</dbReference>
<protein>
    <submittedName>
        <fullName evidence="3">TonB-dependent receptor SusC</fullName>
    </submittedName>
</protein>
<dbReference type="InterPro" id="IPR008969">
    <property type="entry name" value="CarboxyPept-like_regulatory"/>
</dbReference>
<dbReference type="InterPro" id="IPR037066">
    <property type="entry name" value="Plug_dom_sf"/>
</dbReference>
<feature type="transmembrane region" description="Helical" evidence="1">
    <location>
        <begin position="20"/>
        <end position="39"/>
    </location>
</feature>
<comment type="caution">
    <text evidence="3">The sequence shown here is derived from an EMBL/GenBank/DDBJ whole genome shotgun (WGS) entry which is preliminary data.</text>
</comment>
<accession>A0A5J4SG69</accession>